<evidence type="ECO:0000256" key="5">
    <source>
        <dbReference type="PIRSR" id="PIRSR001365-1"/>
    </source>
</evidence>
<proteinExistence type="inferred from homology"/>
<dbReference type="EC" id="4.3.3.7" evidence="7"/>
<dbReference type="PROSITE" id="PS00666">
    <property type="entry name" value="DHDPS_2"/>
    <property type="match status" value="1"/>
</dbReference>
<dbReference type="GO" id="GO:0044281">
    <property type="term" value="P:small molecule metabolic process"/>
    <property type="evidence" value="ECO:0007669"/>
    <property type="project" value="UniProtKB-ARBA"/>
</dbReference>
<dbReference type="Gene3D" id="3.20.20.70">
    <property type="entry name" value="Aldolase class I"/>
    <property type="match status" value="1"/>
</dbReference>
<dbReference type="PANTHER" id="PTHR12128:SF66">
    <property type="entry name" value="4-HYDROXY-2-OXOGLUTARATE ALDOLASE, MITOCHONDRIAL"/>
    <property type="match status" value="1"/>
</dbReference>
<name>A0A7W8L2A1_9BURK</name>
<dbReference type="EMBL" id="JACHDE010000002">
    <property type="protein sequence ID" value="MBB5399111.1"/>
    <property type="molecule type" value="Genomic_DNA"/>
</dbReference>
<dbReference type="GO" id="GO:0008840">
    <property type="term" value="F:4-hydroxy-tetrahydrodipicolinate synthase activity"/>
    <property type="evidence" value="ECO:0007669"/>
    <property type="project" value="UniProtKB-EC"/>
</dbReference>
<dbReference type="PRINTS" id="PR00146">
    <property type="entry name" value="DHPICSNTHASE"/>
</dbReference>
<evidence type="ECO:0000313" key="7">
    <source>
        <dbReference type="EMBL" id="MBB5399111.1"/>
    </source>
</evidence>
<dbReference type="GO" id="GO:0005829">
    <property type="term" value="C:cytosol"/>
    <property type="evidence" value="ECO:0007669"/>
    <property type="project" value="TreeGrafter"/>
</dbReference>
<evidence type="ECO:0000256" key="2">
    <source>
        <dbReference type="ARBA" id="ARBA00023239"/>
    </source>
</evidence>
<feature type="active site" description="Schiff-base intermediate with substrate" evidence="5">
    <location>
        <position position="176"/>
    </location>
</feature>
<evidence type="ECO:0000313" key="8">
    <source>
        <dbReference type="Proteomes" id="UP000592820"/>
    </source>
</evidence>
<evidence type="ECO:0000256" key="6">
    <source>
        <dbReference type="PIRSR" id="PIRSR001365-2"/>
    </source>
</evidence>
<evidence type="ECO:0000256" key="4">
    <source>
        <dbReference type="PIRNR" id="PIRNR001365"/>
    </source>
</evidence>
<dbReference type="PIRSF" id="PIRSF001365">
    <property type="entry name" value="DHDPS"/>
    <property type="match status" value="1"/>
</dbReference>
<dbReference type="InterPro" id="IPR013785">
    <property type="entry name" value="Aldolase_TIM"/>
</dbReference>
<keyword evidence="3" id="KW-0704">Schiff base</keyword>
<evidence type="ECO:0000256" key="1">
    <source>
        <dbReference type="ARBA" id="ARBA00007592"/>
    </source>
</evidence>
<reference evidence="7 8" key="1">
    <citation type="submission" date="2020-08" db="EMBL/GenBank/DDBJ databases">
        <title>Genomic Encyclopedia of Type Strains, Phase IV (KMG-V): Genome sequencing to study the core and pangenomes of soil and plant-associated prokaryotes.</title>
        <authorList>
            <person name="Whitman W."/>
        </authorList>
    </citation>
    <scope>NUCLEOTIDE SEQUENCE [LARGE SCALE GENOMIC DNA]</scope>
    <source>
        <strain evidence="7 8">JPY162</strain>
    </source>
</reference>
<comment type="similarity">
    <text evidence="1 4">Belongs to the DapA family.</text>
</comment>
<dbReference type="PANTHER" id="PTHR12128">
    <property type="entry name" value="DIHYDRODIPICOLINATE SYNTHASE"/>
    <property type="match status" value="1"/>
</dbReference>
<keyword evidence="2 4" id="KW-0456">Lyase</keyword>
<sequence>MVGKRCHSLFEERTNMSFEGVHTPLVTPFKADGEINYELLGKHAAKLAGRVAGLGVGGTTGEYYALSFDERVRTFNTVAEAAGGKTYLTAGINATTTNEVIRLGQEAKRAGLPALLLAAPYYAQPTQEELLTHMLKVDDSLDMPIMLYNFPARTGTDIGDAVLEKLLERPNFIAMKESTGDISHLHHLATHFRDRLVLSCGMDDQALEFFVWGVKSWVGGASNFLPEAHTALFDACVKRNDFESGRKLMAQLLPVLELLERSGKFIQYVRYGCELAGTPVGVARAPLGTLSEDERSAFSRLVQPLLRDAQ</sequence>
<organism evidence="7 8">
    <name type="scientific">Paraburkholderia youngii</name>
    <dbReference type="NCBI Taxonomy" id="2782701"/>
    <lineage>
        <taxon>Bacteria</taxon>
        <taxon>Pseudomonadati</taxon>
        <taxon>Pseudomonadota</taxon>
        <taxon>Betaproteobacteria</taxon>
        <taxon>Burkholderiales</taxon>
        <taxon>Burkholderiaceae</taxon>
        <taxon>Paraburkholderia</taxon>
    </lineage>
</organism>
<accession>A0A7W8L2A1</accession>
<dbReference type="Proteomes" id="UP000592820">
    <property type="component" value="Unassembled WGS sequence"/>
</dbReference>
<dbReference type="SMART" id="SM01130">
    <property type="entry name" value="DHDPS"/>
    <property type="match status" value="1"/>
</dbReference>
<comment type="caution">
    <text evidence="7">The sequence shown here is derived from an EMBL/GenBank/DDBJ whole genome shotgun (WGS) entry which is preliminary data.</text>
</comment>
<dbReference type="CDD" id="cd00408">
    <property type="entry name" value="DHDPS-like"/>
    <property type="match status" value="1"/>
</dbReference>
<protein>
    <submittedName>
        <fullName evidence="7">4-hydroxy-tetrahydrodipicolinate synthase</fullName>
        <ecNumber evidence="7">4.3.3.7</ecNumber>
    </submittedName>
</protein>
<dbReference type="InterPro" id="IPR002220">
    <property type="entry name" value="DapA-like"/>
</dbReference>
<feature type="active site" description="Proton donor/acceptor" evidence="5">
    <location>
        <position position="148"/>
    </location>
</feature>
<dbReference type="Pfam" id="PF00701">
    <property type="entry name" value="DHDPS"/>
    <property type="match status" value="1"/>
</dbReference>
<evidence type="ECO:0000256" key="3">
    <source>
        <dbReference type="ARBA" id="ARBA00023270"/>
    </source>
</evidence>
<dbReference type="SUPFAM" id="SSF51569">
    <property type="entry name" value="Aldolase"/>
    <property type="match status" value="1"/>
</dbReference>
<dbReference type="InterPro" id="IPR020625">
    <property type="entry name" value="Schiff_base-form_aldolases_AS"/>
</dbReference>
<feature type="binding site" evidence="6">
    <location>
        <position position="60"/>
    </location>
    <ligand>
        <name>pyruvate</name>
        <dbReference type="ChEBI" id="CHEBI:15361"/>
    </ligand>
</feature>
<feature type="binding site" evidence="6">
    <location>
        <position position="218"/>
    </location>
    <ligand>
        <name>pyruvate</name>
        <dbReference type="ChEBI" id="CHEBI:15361"/>
    </ligand>
</feature>
<gene>
    <name evidence="7" type="ORF">HDG41_001150</name>
</gene>
<dbReference type="AlphaFoldDB" id="A0A7W8L2A1"/>